<reference evidence="1 2" key="1">
    <citation type="submission" date="2015-07" db="EMBL/GenBank/DDBJ databases">
        <authorList>
            <person name="Noorani M."/>
        </authorList>
    </citation>
    <scope>NUCLEOTIDE SEQUENCE [LARGE SCALE GENOMIC DNA]</scope>
    <source>
        <strain evidence="1 2">KCTC 42284</strain>
    </source>
</reference>
<dbReference type="RefSeq" id="WP_049725679.1">
    <property type="nucleotide sequence ID" value="NZ_CP012154.1"/>
</dbReference>
<organism evidence="1 2">
    <name type="scientific">Wenzhouxiangella marina</name>
    <dbReference type="NCBI Taxonomy" id="1579979"/>
    <lineage>
        <taxon>Bacteria</taxon>
        <taxon>Pseudomonadati</taxon>
        <taxon>Pseudomonadota</taxon>
        <taxon>Gammaproteobacteria</taxon>
        <taxon>Chromatiales</taxon>
        <taxon>Wenzhouxiangellaceae</taxon>
        <taxon>Wenzhouxiangella</taxon>
    </lineage>
</organism>
<dbReference type="AlphaFoldDB" id="A0A0K0XWP8"/>
<name>A0A0K0XWP8_9GAMM</name>
<proteinExistence type="predicted"/>
<accession>A0A0K0XWP8</accession>
<evidence type="ECO:0000313" key="2">
    <source>
        <dbReference type="Proteomes" id="UP000066624"/>
    </source>
</evidence>
<protein>
    <submittedName>
        <fullName evidence="1">Uncharacterized protein</fullName>
    </submittedName>
</protein>
<evidence type="ECO:0000313" key="1">
    <source>
        <dbReference type="EMBL" id="AKS42095.1"/>
    </source>
</evidence>
<dbReference type="Proteomes" id="UP000066624">
    <property type="component" value="Chromosome"/>
</dbReference>
<keyword evidence="2" id="KW-1185">Reference proteome</keyword>
<sequence length="118" mass="12853">MTRAVNALVVVVWLAIAIWSGVAVFRHPSTMAPLGAMLSALAPLGFVLIRAIWHDRLPPEAHPVLVSALSGLGAVIAMVATNRFGEQYEIFVAAAALALVAWLLWVRFVWRLALDRNE</sequence>
<dbReference type="STRING" id="1579979.WM2015_1726"/>
<gene>
    <name evidence="1" type="ORF">WM2015_1726</name>
</gene>
<dbReference type="KEGG" id="wma:WM2015_1726"/>
<dbReference type="OrthoDB" id="9977753at2"/>
<dbReference type="EMBL" id="CP012154">
    <property type="protein sequence ID" value="AKS42095.1"/>
    <property type="molecule type" value="Genomic_DNA"/>
</dbReference>